<dbReference type="EMBL" id="JABWDY010043037">
    <property type="protein sequence ID" value="KAF5176237.1"/>
    <property type="molecule type" value="Genomic_DNA"/>
</dbReference>
<gene>
    <name evidence="2" type="ORF">FRX31_034175</name>
</gene>
<name>A0A7J6UUI4_THATH</name>
<dbReference type="Proteomes" id="UP000554482">
    <property type="component" value="Unassembled WGS sequence"/>
</dbReference>
<reference evidence="2 3" key="1">
    <citation type="submission" date="2020-06" db="EMBL/GenBank/DDBJ databases">
        <title>Transcriptomic and genomic resources for Thalictrum thalictroides and T. hernandezii: Facilitating candidate gene discovery in an emerging model plant lineage.</title>
        <authorList>
            <person name="Arias T."/>
            <person name="Riano-Pachon D.M."/>
            <person name="Di Stilio V.S."/>
        </authorList>
    </citation>
    <scope>NUCLEOTIDE SEQUENCE [LARGE SCALE GENOMIC DNA]</scope>
    <source>
        <strain evidence="3">cv. WT478/WT964</strain>
        <tissue evidence="2">Leaves</tissue>
    </source>
</reference>
<keyword evidence="3" id="KW-1185">Reference proteome</keyword>
<feature type="region of interest" description="Disordered" evidence="1">
    <location>
        <begin position="1"/>
        <end position="48"/>
    </location>
</feature>
<protein>
    <submittedName>
        <fullName evidence="2">Uncharacterized protein</fullName>
    </submittedName>
</protein>
<evidence type="ECO:0000256" key="1">
    <source>
        <dbReference type="SAM" id="MobiDB-lite"/>
    </source>
</evidence>
<evidence type="ECO:0000313" key="2">
    <source>
        <dbReference type="EMBL" id="KAF5176237.1"/>
    </source>
</evidence>
<comment type="caution">
    <text evidence="2">The sequence shown here is derived from an EMBL/GenBank/DDBJ whole genome shotgun (WGS) entry which is preliminary data.</text>
</comment>
<evidence type="ECO:0000313" key="3">
    <source>
        <dbReference type="Proteomes" id="UP000554482"/>
    </source>
</evidence>
<organism evidence="2 3">
    <name type="scientific">Thalictrum thalictroides</name>
    <name type="common">Rue-anemone</name>
    <name type="synonym">Anemone thalictroides</name>
    <dbReference type="NCBI Taxonomy" id="46969"/>
    <lineage>
        <taxon>Eukaryota</taxon>
        <taxon>Viridiplantae</taxon>
        <taxon>Streptophyta</taxon>
        <taxon>Embryophyta</taxon>
        <taxon>Tracheophyta</taxon>
        <taxon>Spermatophyta</taxon>
        <taxon>Magnoliopsida</taxon>
        <taxon>Ranunculales</taxon>
        <taxon>Ranunculaceae</taxon>
        <taxon>Thalictroideae</taxon>
        <taxon>Thalictrum</taxon>
    </lineage>
</organism>
<dbReference type="AlphaFoldDB" id="A0A7J6UUI4"/>
<sequence length="81" mass="8816">MATFDDPLPPAPMAGPHTYPQPGIQQTLPVQPGHAHSTSIHHSSDLEPLPIQQVITDSIIYLKLRPLYMSDNDQSTKSGTS</sequence>
<proteinExistence type="predicted"/>
<accession>A0A7J6UUI4</accession>